<evidence type="ECO:0000256" key="2">
    <source>
        <dbReference type="SAM" id="Phobius"/>
    </source>
</evidence>
<evidence type="ECO:0000313" key="3">
    <source>
        <dbReference type="EMBL" id="MBW2936496.1"/>
    </source>
</evidence>
<keyword evidence="2" id="KW-0472">Membrane</keyword>
<reference evidence="3" key="1">
    <citation type="submission" date="2021-07" db="EMBL/GenBank/DDBJ databases">
        <title>Aureisphaera sp. CAU 1614 isolated from sea sediment.</title>
        <authorList>
            <person name="Kim W."/>
        </authorList>
    </citation>
    <scope>NUCLEOTIDE SEQUENCE</scope>
    <source>
        <strain evidence="3">CAU 1614</strain>
    </source>
</reference>
<accession>A0A9X1JYR4</accession>
<sequence length="282" mass="33765">MIDFFKTFFETSKERIKNPLIGTFIISWMAINWRPIVVLLFSDQSIENRIDYIVSCYSSFKSYFLIPFLISLVYVIILPYFMWAVDYLIKKSTVERKRNVLNQVLLDYEGKQKIAIEESKLEDLKANFRDKADLNNQIELLRNQLDERDEAIKILNSEVEQQKSENQNLMNIVDENKKNSTETKSLILDEQFKAFENTDMYDYFREVGVKIRNERNFPNGINDIIKEKYIFQGIVEEAYDADNMFYQFTEKGRYFWRKYVNNIRVEKNIKKSNGDDYDDLPF</sequence>
<dbReference type="AlphaFoldDB" id="A0A9X1JYR4"/>
<dbReference type="Proteomes" id="UP001138686">
    <property type="component" value="Unassembled WGS sequence"/>
</dbReference>
<dbReference type="RefSeq" id="WP_219050263.1">
    <property type="nucleotide sequence ID" value="NZ_JAHWDP010000001.1"/>
</dbReference>
<proteinExistence type="predicted"/>
<feature type="coiled-coil region" evidence="1">
    <location>
        <begin position="124"/>
        <end position="179"/>
    </location>
</feature>
<comment type="caution">
    <text evidence="3">The sequence shown here is derived from an EMBL/GenBank/DDBJ whole genome shotgun (WGS) entry which is preliminary data.</text>
</comment>
<name>A0A9X1JYR4_9FLAO</name>
<dbReference type="EMBL" id="JAHWDP010000001">
    <property type="protein sequence ID" value="MBW2936496.1"/>
    <property type="molecule type" value="Genomic_DNA"/>
</dbReference>
<keyword evidence="1" id="KW-0175">Coiled coil</keyword>
<feature type="transmembrane region" description="Helical" evidence="2">
    <location>
        <begin position="62"/>
        <end position="89"/>
    </location>
</feature>
<protein>
    <submittedName>
        <fullName evidence="3">Uncharacterized protein</fullName>
    </submittedName>
</protein>
<feature type="transmembrane region" description="Helical" evidence="2">
    <location>
        <begin position="20"/>
        <end position="42"/>
    </location>
</feature>
<keyword evidence="4" id="KW-1185">Reference proteome</keyword>
<evidence type="ECO:0000256" key="1">
    <source>
        <dbReference type="SAM" id="Coils"/>
    </source>
</evidence>
<keyword evidence="2" id="KW-1133">Transmembrane helix</keyword>
<organism evidence="3 4">
    <name type="scientific">Halomarinibacterium sedimenti</name>
    <dbReference type="NCBI Taxonomy" id="2857106"/>
    <lineage>
        <taxon>Bacteria</taxon>
        <taxon>Pseudomonadati</taxon>
        <taxon>Bacteroidota</taxon>
        <taxon>Flavobacteriia</taxon>
        <taxon>Flavobacteriales</taxon>
        <taxon>Flavobacteriaceae</taxon>
        <taxon>Halomarinibacterium</taxon>
    </lineage>
</organism>
<keyword evidence="2" id="KW-0812">Transmembrane</keyword>
<evidence type="ECO:0000313" key="4">
    <source>
        <dbReference type="Proteomes" id="UP001138686"/>
    </source>
</evidence>
<gene>
    <name evidence="3" type="ORF">KXJ69_00165</name>
</gene>